<dbReference type="FunFam" id="1.10.10.200:FF:000002">
    <property type="entry name" value="Probable transcriptional regulatory protein CLM62_37755"/>
    <property type="match status" value="1"/>
</dbReference>
<evidence type="ECO:0000259" key="8">
    <source>
        <dbReference type="Pfam" id="PF20772"/>
    </source>
</evidence>
<evidence type="ECO:0000313" key="10">
    <source>
        <dbReference type="Proteomes" id="UP000334923"/>
    </source>
</evidence>
<dbReference type="GO" id="GO:0005829">
    <property type="term" value="C:cytosol"/>
    <property type="evidence" value="ECO:0007669"/>
    <property type="project" value="TreeGrafter"/>
</dbReference>
<evidence type="ECO:0000256" key="1">
    <source>
        <dbReference type="ARBA" id="ARBA00008724"/>
    </source>
</evidence>
<evidence type="ECO:0000256" key="6">
    <source>
        <dbReference type="HAMAP-Rule" id="MF_00693"/>
    </source>
</evidence>
<dbReference type="SUPFAM" id="SSF75625">
    <property type="entry name" value="YebC-like"/>
    <property type="match status" value="1"/>
</dbReference>
<dbReference type="AlphaFoldDB" id="A0A5E6MDY6"/>
<dbReference type="RefSeq" id="WP_142660120.1">
    <property type="nucleotide sequence ID" value="NZ_CABFVA020000068.1"/>
</dbReference>
<evidence type="ECO:0000256" key="4">
    <source>
        <dbReference type="ARBA" id="ARBA00023125"/>
    </source>
</evidence>
<evidence type="ECO:0000256" key="2">
    <source>
        <dbReference type="ARBA" id="ARBA00022490"/>
    </source>
</evidence>
<dbReference type="Pfam" id="PF01709">
    <property type="entry name" value="Transcrip_reg"/>
    <property type="match status" value="1"/>
</dbReference>
<keyword evidence="3 6" id="KW-0805">Transcription regulation</keyword>
<dbReference type="NCBIfam" id="TIGR01033">
    <property type="entry name" value="YebC/PmpR family DNA-binding transcriptional regulator"/>
    <property type="match status" value="1"/>
</dbReference>
<name>A0A5E6MDY6_9BACT</name>
<dbReference type="HAMAP" id="MF_00693">
    <property type="entry name" value="Transcrip_reg_TACO1"/>
    <property type="match status" value="1"/>
</dbReference>
<dbReference type="EMBL" id="CABFVA020000068">
    <property type="protein sequence ID" value="VVM06556.1"/>
    <property type="molecule type" value="Genomic_DNA"/>
</dbReference>
<comment type="subcellular location">
    <subcellularLocation>
        <location evidence="6">Cytoplasm</location>
    </subcellularLocation>
</comment>
<dbReference type="Gene3D" id="3.30.70.980">
    <property type="match status" value="2"/>
</dbReference>
<feature type="domain" description="TACO1/YebC-like second and third" evidence="7">
    <location>
        <begin position="82"/>
        <end position="238"/>
    </location>
</feature>
<dbReference type="Proteomes" id="UP000334923">
    <property type="component" value="Unassembled WGS sequence"/>
</dbReference>
<dbReference type="NCBIfam" id="NF009044">
    <property type="entry name" value="PRK12378.1"/>
    <property type="match status" value="1"/>
</dbReference>
<comment type="similarity">
    <text evidence="1 6">Belongs to the TACO1 family.</text>
</comment>
<organism evidence="9 10">
    <name type="scientific">Methylacidimicrobium tartarophylax</name>
    <dbReference type="NCBI Taxonomy" id="1041768"/>
    <lineage>
        <taxon>Bacteria</taxon>
        <taxon>Pseudomonadati</taxon>
        <taxon>Verrucomicrobiota</taxon>
        <taxon>Methylacidimicrobium</taxon>
    </lineage>
</organism>
<sequence>MAGHSHWAKVRHQKGVTDARKGKLFSKLVREIALAAKLGGGDTGFNPRLRRAVETAKADGVSSESITRAIQRGTGEVAGVAYEEILYEGYAPGGVAVLVEAATDNRNRTAAEIRSLFARHGGNLAGAGSVSWLFLRKGVIHVDADKASFDHLFEVALEALADDVQPSEGSIEILSSPDRLEGVVKSLEAADIPVESAALAYLPQNVVSLKDEESARSLLRLLDALEEHDDVQHVFANFEMAPEMMAQAEAAVPGR</sequence>
<dbReference type="GO" id="GO:0003677">
    <property type="term" value="F:DNA binding"/>
    <property type="evidence" value="ECO:0007669"/>
    <property type="project" value="UniProtKB-UniRule"/>
</dbReference>
<dbReference type="GO" id="GO:0006355">
    <property type="term" value="P:regulation of DNA-templated transcription"/>
    <property type="evidence" value="ECO:0007669"/>
    <property type="project" value="UniProtKB-UniRule"/>
</dbReference>
<dbReference type="PANTHER" id="PTHR12532">
    <property type="entry name" value="TRANSLATIONAL ACTIVATOR OF CYTOCHROME C OXIDASE 1"/>
    <property type="match status" value="1"/>
</dbReference>
<dbReference type="Gene3D" id="1.10.10.200">
    <property type="match status" value="1"/>
</dbReference>
<dbReference type="InterPro" id="IPR017856">
    <property type="entry name" value="Integrase-like_N"/>
</dbReference>
<evidence type="ECO:0000313" key="9">
    <source>
        <dbReference type="EMBL" id="VVM06556.1"/>
    </source>
</evidence>
<keyword evidence="5 6" id="KW-0804">Transcription</keyword>
<dbReference type="NCBIfam" id="NF001030">
    <property type="entry name" value="PRK00110.1"/>
    <property type="match status" value="1"/>
</dbReference>
<accession>A0A5E6MDY6</accession>
<proteinExistence type="inferred from homology"/>
<evidence type="ECO:0000256" key="3">
    <source>
        <dbReference type="ARBA" id="ARBA00023015"/>
    </source>
</evidence>
<dbReference type="InterPro" id="IPR002876">
    <property type="entry name" value="Transcrip_reg_TACO1-like"/>
</dbReference>
<dbReference type="InterPro" id="IPR048300">
    <property type="entry name" value="TACO1_YebC-like_2nd/3rd_dom"/>
</dbReference>
<dbReference type="OrthoDB" id="9781053at2"/>
<dbReference type="InterPro" id="IPR049083">
    <property type="entry name" value="TACO1_YebC_N"/>
</dbReference>
<dbReference type="PANTHER" id="PTHR12532:SF6">
    <property type="entry name" value="TRANSCRIPTIONAL REGULATORY PROTEIN YEBC-RELATED"/>
    <property type="match status" value="1"/>
</dbReference>
<dbReference type="Pfam" id="PF20772">
    <property type="entry name" value="TACO1_YebC_N"/>
    <property type="match status" value="1"/>
</dbReference>
<evidence type="ECO:0000256" key="5">
    <source>
        <dbReference type="ARBA" id="ARBA00023163"/>
    </source>
</evidence>
<dbReference type="InterPro" id="IPR029072">
    <property type="entry name" value="YebC-like"/>
</dbReference>
<protein>
    <recommendedName>
        <fullName evidence="6">Probable transcriptional regulatory protein MAMT_01266</fullName>
    </recommendedName>
</protein>
<evidence type="ECO:0000259" key="7">
    <source>
        <dbReference type="Pfam" id="PF01709"/>
    </source>
</evidence>
<reference evidence="9 10" key="1">
    <citation type="submission" date="2019-09" db="EMBL/GenBank/DDBJ databases">
        <authorList>
            <person name="Cremers G."/>
        </authorList>
    </citation>
    <scope>NUCLEOTIDE SEQUENCE [LARGE SCALE GENOMIC DNA]</scope>
    <source>
        <strain evidence="9">4A</strain>
    </source>
</reference>
<keyword evidence="10" id="KW-1185">Reference proteome</keyword>
<gene>
    <name evidence="9" type="ORF">MAMT_01266</name>
</gene>
<feature type="domain" description="TACO1/YebC-like N-terminal" evidence="8">
    <location>
        <begin position="5"/>
        <end position="76"/>
    </location>
</feature>
<dbReference type="InterPro" id="IPR026564">
    <property type="entry name" value="Transcrip_reg_TACO1-like_dom3"/>
</dbReference>
<keyword evidence="4 6" id="KW-0238">DNA-binding</keyword>
<keyword evidence="2 6" id="KW-0963">Cytoplasm</keyword>